<sequence length="21" mass="2416">MLSTLKMLYSITGVCMTSWSY</sequence>
<reference evidence="2" key="1">
    <citation type="submission" date="2005-09" db="EMBL/GenBank/DDBJ databases">
        <authorList>
            <person name="Mural R.J."/>
            <person name="Li P.W."/>
            <person name="Adams M.D."/>
            <person name="Amanatides P.G."/>
            <person name="Baden-Tillson H."/>
            <person name="Barnstead M."/>
            <person name="Chin S.H."/>
            <person name="Dew I."/>
            <person name="Evans C.A."/>
            <person name="Ferriera S."/>
            <person name="Flanigan M."/>
            <person name="Fosler C."/>
            <person name="Glodek A."/>
            <person name="Gu Z."/>
            <person name="Holt R.A."/>
            <person name="Jennings D."/>
            <person name="Kraft C.L."/>
            <person name="Lu F."/>
            <person name="Nguyen T."/>
            <person name="Nusskern D.R."/>
            <person name="Pfannkoch C.M."/>
            <person name="Sitter C."/>
            <person name="Sutton G.G."/>
            <person name="Venter J.C."/>
            <person name="Wang Z."/>
            <person name="Woodage T."/>
            <person name="Zheng X.H."/>
            <person name="Zhong F."/>
        </authorList>
    </citation>
    <scope>NUCLEOTIDE SEQUENCE [LARGE SCALE GENOMIC DNA]</scope>
    <source>
        <strain>BN</strain>
        <strain evidence="2">Sprague-Dawley</strain>
    </source>
</reference>
<evidence type="ECO:0000313" key="2">
    <source>
        <dbReference type="Proteomes" id="UP000234681"/>
    </source>
</evidence>
<accession>A6JW56</accession>
<organism evidence="1 2">
    <name type="scientific">Rattus norvegicus</name>
    <name type="common">Rat</name>
    <dbReference type="NCBI Taxonomy" id="10116"/>
    <lineage>
        <taxon>Eukaryota</taxon>
        <taxon>Metazoa</taxon>
        <taxon>Chordata</taxon>
        <taxon>Craniata</taxon>
        <taxon>Vertebrata</taxon>
        <taxon>Euteleostomi</taxon>
        <taxon>Mammalia</taxon>
        <taxon>Eutheria</taxon>
        <taxon>Euarchontoglires</taxon>
        <taxon>Glires</taxon>
        <taxon>Rodentia</taxon>
        <taxon>Myomorpha</taxon>
        <taxon>Muroidea</taxon>
        <taxon>Muridae</taxon>
        <taxon>Murinae</taxon>
        <taxon>Rattus</taxon>
    </lineage>
</organism>
<dbReference type="EMBL" id="CH474004">
    <property type="protein sequence ID" value="EDL75464.1"/>
    <property type="molecule type" value="Genomic_DNA"/>
</dbReference>
<gene>
    <name evidence="1" type="ORF">rCG_23707</name>
</gene>
<name>A6JW56_RAT</name>
<dbReference type="AlphaFoldDB" id="A6JW56"/>
<dbReference type="Proteomes" id="UP000234681">
    <property type="component" value="Chromosome 9"/>
</dbReference>
<evidence type="ECO:0000313" key="1">
    <source>
        <dbReference type="EMBL" id="EDL75464.1"/>
    </source>
</evidence>
<protein>
    <submittedName>
        <fullName evidence="1">RCG23707</fullName>
    </submittedName>
</protein>
<proteinExistence type="predicted"/>